<gene>
    <name evidence="3" type="ORF">BCR42DRAFT_236186</name>
</gene>
<protein>
    <recommendedName>
        <fullName evidence="5">Up-regulated during septation-domain-containing protein</fullName>
    </recommendedName>
</protein>
<feature type="compositionally biased region" description="Low complexity" evidence="2">
    <location>
        <begin position="146"/>
        <end position="184"/>
    </location>
</feature>
<feature type="coiled-coil region" evidence="1">
    <location>
        <begin position="272"/>
        <end position="448"/>
    </location>
</feature>
<dbReference type="EMBL" id="MCGE01000008">
    <property type="protein sequence ID" value="ORZ19010.1"/>
    <property type="molecule type" value="Genomic_DNA"/>
</dbReference>
<feature type="region of interest" description="Disordered" evidence="2">
    <location>
        <begin position="550"/>
        <end position="570"/>
    </location>
</feature>
<dbReference type="Proteomes" id="UP000193560">
    <property type="component" value="Unassembled WGS sequence"/>
</dbReference>
<reference evidence="3 4" key="1">
    <citation type="submission" date="2016-07" db="EMBL/GenBank/DDBJ databases">
        <title>Pervasive Adenine N6-methylation of Active Genes in Fungi.</title>
        <authorList>
            <consortium name="DOE Joint Genome Institute"/>
            <person name="Mondo S.J."/>
            <person name="Dannebaum R.O."/>
            <person name="Kuo R.C."/>
            <person name="Labutti K."/>
            <person name="Haridas S."/>
            <person name="Kuo A."/>
            <person name="Salamov A."/>
            <person name="Ahrendt S.R."/>
            <person name="Lipzen A."/>
            <person name="Sullivan W."/>
            <person name="Andreopoulos W.B."/>
            <person name="Clum A."/>
            <person name="Lindquist E."/>
            <person name="Daum C."/>
            <person name="Ramamoorthy G.K."/>
            <person name="Gryganskyi A."/>
            <person name="Culley D."/>
            <person name="Magnuson J.K."/>
            <person name="James T.Y."/>
            <person name="O'Malley M.A."/>
            <person name="Stajich J.E."/>
            <person name="Spatafora J.W."/>
            <person name="Visel A."/>
            <person name="Grigoriev I.V."/>
        </authorList>
    </citation>
    <scope>NUCLEOTIDE SEQUENCE [LARGE SCALE GENOMIC DNA]</scope>
    <source>
        <strain evidence="3 4">NRRL 1336</strain>
    </source>
</reference>
<evidence type="ECO:0008006" key="5">
    <source>
        <dbReference type="Google" id="ProtNLM"/>
    </source>
</evidence>
<accession>A0A1X2IML7</accession>
<comment type="caution">
    <text evidence="3">The sequence shown here is derived from an EMBL/GenBank/DDBJ whole genome shotgun (WGS) entry which is preliminary data.</text>
</comment>
<dbReference type="STRING" id="90262.A0A1X2IML7"/>
<sequence>MIGTRLLMETKAQRMILAMHKLSTHTPSSTNPASSISTVIPTSVEEKESDRLDQVDRLVEELIQWMHRDYSRREQYLQHLAGTLAQQCTHLEQINHSITMESSSSFSISTTPTDHTMMMKKETQWIMALRQEIIQLFEHHLPSVTLPSSSTSTPQHTVPQLSTSYSASTKSMSPSSSSSHISASGLGNEDDGDAFYNSNRTSMTSMMTDQQAHFYHRHHQNIVQEMKQFIQLLDQQLTELDINTKRMPQLQQENDSRGHSESMYERDAAKTINELESSLKNEKQHNESLATKMADLQQRCAQEVQQGQALRESQENQEKEHQLLVKQLELALEQQEKQHNLKMKSGASEWNQEHQQQVNQLTLELDEEKRQRQALEVQWNSYQQRQDQQQSELKQEQQCSADLRSQLIQLQQANDEKQKQLDELNGLLNKQNNHTLALESQLTQLQQDQATLVNQYSYNDGGNGDATVEMTLIQLSKERDGARLETQEWQTRAQEMELKLHDQQVKMDDLMTELQTKDKALETLQSDKSTSELQVGTLESQLHHLQVEHKELQQGHGRQQELSKDSEHRLAEATHHIHSLTEQMADLKRQHQQHLEKQQQHEMQNIGNQSQQEDWKKKYLDLEDRLEKAQQQFTHRESGYILQSASLEAELEQILKEYDRLTRHITDFNSERKKYEEQISDMNQHQHRLDQQLADLQVQVLGMNDSQGTTMAVRKEFRQLMAQTKAAHQQQLDKELQLRSTLEQERRDEKQEQERLRWDRVNVSVQTHFVV</sequence>
<dbReference type="Gene3D" id="1.10.287.1490">
    <property type="match status" value="1"/>
</dbReference>
<feature type="region of interest" description="Disordered" evidence="2">
    <location>
        <begin position="588"/>
        <end position="612"/>
    </location>
</feature>
<proteinExistence type="predicted"/>
<dbReference type="OrthoDB" id="5569911at2759"/>
<keyword evidence="1" id="KW-0175">Coiled coil</keyword>
<evidence type="ECO:0000313" key="4">
    <source>
        <dbReference type="Proteomes" id="UP000193560"/>
    </source>
</evidence>
<evidence type="ECO:0000256" key="1">
    <source>
        <dbReference type="SAM" id="Coils"/>
    </source>
</evidence>
<keyword evidence="4" id="KW-1185">Reference proteome</keyword>
<feature type="compositionally biased region" description="Basic and acidic residues" evidence="2">
    <location>
        <begin position="588"/>
        <end position="600"/>
    </location>
</feature>
<evidence type="ECO:0000313" key="3">
    <source>
        <dbReference type="EMBL" id="ORZ19010.1"/>
    </source>
</evidence>
<dbReference type="AlphaFoldDB" id="A0A1X2IML7"/>
<organism evidence="3 4">
    <name type="scientific">Absidia repens</name>
    <dbReference type="NCBI Taxonomy" id="90262"/>
    <lineage>
        <taxon>Eukaryota</taxon>
        <taxon>Fungi</taxon>
        <taxon>Fungi incertae sedis</taxon>
        <taxon>Mucoromycota</taxon>
        <taxon>Mucoromycotina</taxon>
        <taxon>Mucoromycetes</taxon>
        <taxon>Mucorales</taxon>
        <taxon>Cunninghamellaceae</taxon>
        <taxon>Absidia</taxon>
    </lineage>
</organism>
<feature type="coiled-coil region" evidence="1">
    <location>
        <begin position="725"/>
        <end position="759"/>
    </location>
</feature>
<feature type="coiled-coil region" evidence="1">
    <location>
        <begin position="493"/>
        <end position="527"/>
    </location>
</feature>
<name>A0A1X2IML7_9FUNG</name>
<evidence type="ECO:0000256" key="2">
    <source>
        <dbReference type="SAM" id="MobiDB-lite"/>
    </source>
</evidence>
<feature type="region of interest" description="Disordered" evidence="2">
    <location>
        <begin position="146"/>
        <end position="198"/>
    </location>
</feature>